<name>A0A7C5DJJ7_9CHLB</name>
<feature type="non-terminal residue" evidence="1">
    <location>
        <position position="1"/>
    </location>
</feature>
<dbReference type="Proteomes" id="UP000886058">
    <property type="component" value="Unassembled WGS sequence"/>
</dbReference>
<proteinExistence type="predicted"/>
<protein>
    <submittedName>
        <fullName evidence="1">Uncharacterized protein</fullName>
    </submittedName>
</protein>
<accession>A0A7C5DJJ7</accession>
<reference evidence="1" key="1">
    <citation type="journal article" date="2020" name="mSystems">
        <title>Genome- and Community-Level Interaction Insights into Carbon Utilization and Element Cycling Functions of Hydrothermarchaeota in Hydrothermal Sediment.</title>
        <authorList>
            <person name="Zhou Z."/>
            <person name="Liu Y."/>
            <person name="Xu W."/>
            <person name="Pan J."/>
            <person name="Luo Z.H."/>
            <person name="Li M."/>
        </authorList>
    </citation>
    <scope>NUCLEOTIDE SEQUENCE [LARGE SCALE GENOMIC DNA]</scope>
    <source>
        <strain evidence="1">HyVt-633</strain>
    </source>
</reference>
<gene>
    <name evidence="1" type="ORF">ENL07_09720</name>
</gene>
<sequence>DFVTRPSFDTLTIIAHAVGNTMIASILRTLRPDSRFPKLLERFGSGMTHWHHYPDDDMIPKGYIKHGKENPPVSCSTPQSAAYSLLGKLEALERALEAGTDYRGDVHIEPGHGTNVVGAATLSDMAEFLNGEVCEGVKREG</sequence>
<evidence type="ECO:0000313" key="1">
    <source>
        <dbReference type="EMBL" id="HHE32875.1"/>
    </source>
</evidence>
<dbReference type="AlphaFoldDB" id="A0A7C5DJJ7"/>
<comment type="caution">
    <text evidence="1">The sequence shown here is derived from an EMBL/GenBank/DDBJ whole genome shotgun (WGS) entry which is preliminary data.</text>
</comment>
<organism evidence="1">
    <name type="scientific">Chlorobaculum parvum</name>
    <dbReference type="NCBI Taxonomy" id="274539"/>
    <lineage>
        <taxon>Bacteria</taxon>
        <taxon>Pseudomonadati</taxon>
        <taxon>Chlorobiota</taxon>
        <taxon>Chlorobiia</taxon>
        <taxon>Chlorobiales</taxon>
        <taxon>Chlorobiaceae</taxon>
        <taxon>Chlorobaculum</taxon>
    </lineage>
</organism>
<dbReference type="EMBL" id="DRSQ01000210">
    <property type="protein sequence ID" value="HHE32875.1"/>
    <property type="molecule type" value="Genomic_DNA"/>
</dbReference>